<accession>A0A2N1N1E4</accession>
<comment type="caution">
    <text evidence="1">The sequence shown here is derived from an EMBL/GenBank/DDBJ whole genome shotgun (WGS) entry which is preliminary data.</text>
</comment>
<gene>
    <name evidence="1" type="ORF">RhiirC2_783220</name>
</gene>
<evidence type="ECO:0000313" key="1">
    <source>
        <dbReference type="EMBL" id="PKK67670.1"/>
    </source>
</evidence>
<reference evidence="1 2" key="2">
    <citation type="submission" date="2017-10" db="EMBL/GenBank/DDBJ databases">
        <title>Extensive intraspecific genome diversity in a model arbuscular mycorrhizal fungus.</title>
        <authorList>
            <person name="Chen E.C.H."/>
            <person name="Morin E."/>
            <person name="Baudet D."/>
            <person name="Noel J."/>
            <person name="Ndikumana S."/>
            <person name="Charron P."/>
            <person name="St-Onge C."/>
            <person name="Giorgi J."/>
            <person name="Grigoriev I.V."/>
            <person name="Roux C."/>
            <person name="Martin F.M."/>
            <person name="Corradi N."/>
        </authorList>
    </citation>
    <scope>NUCLEOTIDE SEQUENCE [LARGE SCALE GENOMIC DNA]</scope>
    <source>
        <strain evidence="1 2">C2</strain>
    </source>
</reference>
<reference evidence="1 2" key="1">
    <citation type="submission" date="2016-04" db="EMBL/GenBank/DDBJ databases">
        <title>Genome analyses suggest a sexual origin of heterokaryosis in a supposedly ancient asexual fungus.</title>
        <authorList>
            <person name="Ropars J."/>
            <person name="Sedzielewska K."/>
            <person name="Noel J."/>
            <person name="Charron P."/>
            <person name="Farinelli L."/>
            <person name="Marton T."/>
            <person name="Kruger M."/>
            <person name="Pelin A."/>
            <person name="Brachmann A."/>
            <person name="Corradi N."/>
        </authorList>
    </citation>
    <scope>NUCLEOTIDE SEQUENCE [LARGE SCALE GENOMIC DNA]</scope>
    <source>
        <strain evidence="1 2">C2</strain>
    </source>
</reference>
<organism evidence="1 2">
    <name type="scientific">Rhizophagus irregularis</name>
    <dbReference type="NCBI Taxonomy" id="588596"/>
    <lineage>
        <taxon>Eukaryota</taxon>
        <taxon>Fungi</taxon>
        <taxon>Fungi incertae sedis</taxon>
        <taxon>Mucoromycota</taxon>
        <taxon>Glomeromycotina</taxon>
        <taxon>Glomeromycetes</taxon>
        <taxon>Glomerales</taxon>
        <taxon>Glomeraceae</taxon>
        <taxon>Rhizophagus</taxon>
    </lineage>
</organism>
<protein>
    <submittedName>
        <fullName evidence="1">Uncharacterized protein</fullName>
    </submittedName>
</protein>
<proteinExistence type="predicted"/>
<dbReference type="EMBL" id="LLXL01000931">
    <property type="protein sequence ID" value="PKK67670.1"/>
    <property type="molecule type" value="Genomic_DNA"/>
</dbReference>
<sequence length="257" mass="30308">MSQLNSITFGVKVSIKIYWSNIRNYGLPNELKEILYDRNIITSSLASKLPTFNYASFCKILSICKFNCELKQFFNEQQSIYFSLKFGPIFMYLYQTFYIGASDCLKDLSELHCYSDICPQFFYQSSQICHNIQLFDITFTKVISNGLKDLISVQQNLKNLQIFLPYDCDDSISYIIVTSLKTISNTVIILCNHYIPLSFISKFINLQELIFRFLSYNKSPFEEFNELQYIKFSKLQYLEFNNVYPRNELLINFLEEI</sequence>
<dbReference type="Proteomes" id="UP000233469">
    <property type="component" value="Unassembled WGS sequence"/>
</dbReference>
<evidence type="ECO:0000313" key="2">
    <source>
        <dbReference type="Proteomes" id="UP000233469"/>
    </source>
</evidence>
<dbReference type="AlphaFoldDB" id="A0A2N1N1E4"/>
<name>A0A2N1N1E4_9GLOM</name>